<dbReference type="PROSITE" id="PS51462">
    <property type="entry name" value="NUDIX"/>
    <property type="match status" value="1"/>
</dbReference>
<evidence type="ECO:0000313" key="4">
    <source>
        <dbReference type="EMBL" id="CAE0606934.1"/>
    </source>
</evidence>
<dbReference type="PANTHER" id="PTHR11839">
    <property type="entry name" value="UDP/ADP-SUGAR PYROPHOSPHATASE"/>
    <property type="match status" value="1"/>
</dbReference>
<dbReference type="InterPro" id="IPR022927">
    <property type="entry name" value="RppH"/>
</dbReference>
<dbReference type="GO" id="GO:0006753">
    <property type="term" value="P:nucleoside phosphate metabolic process"/>
    <property type="evidence" value="ECO:0007669"/>
    <property type="project" value="TreeGrafter"/>
</dbReference>
<keyword evidence="1" id="KW-0378">Hydrolase</keyword>
<dbReference type="GO" id="GO:0034432">
    <property type="term" value="F:bis(5'-adenosyl)-pentaphosphatase activity"/>
    <property type="evidence" value="ECO:0007669"/>
    <property type="project" value="TreeGrafter"/>
</dbReference>
<organism evidence="4">
    <name type="scientific">Picocystis salinarum</name>
    <dbReference type="NCBI Taxonomy" id="88271"/>
    <lineage>
        <taxon>Eukaryota</taxon>
        <taxon>Viridiplantae</taxon>
        <taxon>Chlorophyta</taxon>
        <taxon>Picocystophyceae</taxon>
        <taxon>Picocystales</taxon>
        <taxon>Picocystaceae</taxon>
        <taxon>Picocystis</taxon>
    </lineage>
</organism>
<dbReference type="EMBL" id="HBIS01000866">
    <property type="protein sequence ID" value="CAE0606933.1"/>
    <property type="molecule type" value="Transcribed_RNA"/>
</dbReference>
<dbReference type="CDD" id="cd03671">
    <property type="entry name" value="NUDIX_Ap4A_hydrolase_plant_like"/>
    <property type="match status" value="1"/>
</dbReference>
<dbReference type="GO" id="GO:0008893">
    <property type="term" value="F:guanosine-3',5'-bis(diphosphate) 3'-diphosphatase activity"/>
    <property type="evidence" value="ECO:0007669"/>
    <property type="project" value="TreeGrafter"/>
</dbReference>
<dbReference type="EMBL" id="HBIS01000867">
    <property type="protein sequence ID" value="CAE0606934.1"/>
    <property type="molecule type" value="Transcribed_RNA"/>
</dbReference>
<dbReference type="InterPro" id="IPR015797">
    <property type="entry name" value="NUDIX_hydrolase-like_dom_sf"/>
</dbReference>
<sequence>MPCNGHARSLASSSHQNMNQGTRMYRRGVGICVVDRFNRALVGKRLDDPTGCWQMPQGGILDGENPYDAALRELLEETSVTSVSLVDEMEQWKSYRFPPHRAKRKGAENVVGQTHKWFLFRFTGEEADVDVHHVKEREFSQHTWMHLHHLPPQVVDYKRDVYAAVCAEFSRKLADMEPRNDEGRP</sequence>
<dbReference type="InterPro" id="IPR000086">
    <property type="entry name" value="NUDIX_hydrolase_dom"/>
</dbReference>
<gene>
    <name evidence="3" type="ORF">PSAL00342_LOCUS749</name>
    <name evidence="4" type="ORF">PSAL00342_LOCUS750</name>
    <name evidence="5" type="ORF">PSAL00342_LOCUS751</name>
</gene>
<dbReference type="PANTHER" id="PTHR11839:SF22">
    <property type="entry name" value="NUDIX HYDROLASE 26, CHLOROPLASTIC"/>
    <property type="match status" value="1"/>
</dbReference>
<feature type="domain" description="Nudix hydrolase" evidence="2">
    <location>
        <begin position="24"/>
        <end position="167"/>
    </location>
</feature>
<dbReference type="NCBIfam" id="NF001938">
    <property type="entry name" value="PRK00714.1-5"/>
    <property type="match status" value="1"/>
</dbReference>
<dbReference type="Pfam" id="PF00293">
    <property type="entry name" value="NUDIX"/>
    <property type="match status" value="1"/>
</dbReference>
<proteinExistence type="predicted"/>
<dbReference type="AlphaFoldDB" id="A0A6U9PW46"/>
<dbReference type="Gene3D" id="3.90.79.10">
    <property type="entry name" value="Nucleoside Triphosphate Pyrophosphohydrolase"/>
    <property type="match status" value="1"/>
</dbReference>
<dbReference type="EMBL" id="HBIS01000868">
    <property type="protein sequence ID" value="CAE0606935.1"/>
    <property type="molecule type" value="Transcribed_RNA"/>
</dbReference>
<dbReference type="GO" id="GO:0019693">
    <property type="term" value="P:ribose phosphate metabolic process"/>
    <property type="evidence" value="ECO:0007669"/>
    <property type="project" value="TreeGrafter"/>
</dbReference>
<accession>A0A6U9PW46</accession>
<evidence type="ECO:0000256" key="1">
    <source>
        <dbReference type="ARBA" id="ARBA00022801"/>
    </source>
</evidence>
<dbReference type="SUPFAM" id="SSF55811">
    <property type="entry name" value="Nudix"/>
    <property type="match status" value="1"/>
</dbReference>
<evidence type="ECO:0000259" key="2">
    <source>
        <dbReference type="PROSITE" id="PS51462"/>
    </source>
</evidence>
<evidence type="ECO:0000313" key="3">
    <source>
        <dbReference type="EMBL" id="CAE0606933.1"/>
    </source>
</evidence>
<name>A0A6U9PW46_9CHLO</name>
<protein>
    <recommendedName>
        <fullName evidence="2">Nudix hydrolase domain-containing protein</fullName>
    </recommendedName>
</protein>
<evidence type="ECO:0000313" key="5">
    <source>
        <dbReference type="EMBL" id="CAE0606935.1"/>
    </source>
</evidence>
<reference evidence="4" key="1">
    <citation type="submission" date="2021-01" db="EMBL/GenBank/DDBJ databases">
        <authorList>
            <person name="Corre E."/>
            <person name="Pelletier E."/>
            <person name="Niang G."/>
            <person name="Scheremetjew M."/>
            <person name="Finn R."/>
            <person name="Kale V."/>
            <person name="Holt S."/>
            <person name="Cochrane G."/>
            <person name="Meng A."/>
            <person name="Brown T."/>
            <person name="Cohen L."/>
        </authorList>
    </citation>
    <scope>NUCLEOTIDE SEQUENCE</scope>
    <source>
        <strain evidence="4">CCMP1897</strain>
    </source>
</reference>